<name>A0A1H9GYY3_9GAMM</name>
<keyword evidence="1" id="KW-0732">Signal</keyword>
<gene>
    <name evidence="2" type="ORF">SAMN05216522_1046</name>
</gene>
<evidence type="ECO:0000313" key="3">
    <source>
        <dbReference type="Proteomes" id="UP000242515"/>
    </source>
</evidence>
<sequence length="113" mass="12506">MKLKTKLVALLILAPLTTNAFQCGSFSVHLDRYQSSINGDRVKLLGQQFTGTPRDYDNSIITLLPDSITVTDRMYKITTTAGQSTLELLTKENPPRTLNRESCGKVSITGLME</sequence>
<proteinExistence type="predicted"/>
<evidence type="ECO:0000256" key="1">
    <source>
        <dbReference type="SAM" id="SignalP"/>
    </source>
</evidence>
<feature type="chain" id="PRO_5017314695" evidence="1">
    <location>
        <begin position="21"/>
        <end position="113"/>
    </location>
</feature>
<evidence type="ECO:0000313" key="2">
    <source>
        <dbReference type="EMBL" id="SEQ55332.1"/>
    </source>
</evidence>
<dbReference type="EMBL" id="FOGC01000004">
    <property type="protein sequence ID" value="SEQ55332.1"/>
    <property type="molecule type" value="Genomic_DNA"/>
</dbReference>
<dbReference type="AlphaFoldDB" id="A0A1H9GYY3"/>
<accession>A0A1H9GYY3</accession>
<dbReference type="Proteomes" id="UP000242515">
    <property type="component" value="Unassembled WGS sequence"/>
</dbReference>
<dbReference type="RefSeq" id="WP_092674292.1">
    <property type="nucleotide sequence ID" value="NZ_FOGC01000004.1"/>
</dbReference>
<feature type="signal peptide" evidence="1">
    <location>
        <begin position="1"/>
        <end position="20"/>
    </location>
</feature>
<dbReference type="STRING" id="988801.SAMN05216522_1046"/>
<keyword evidence="3" id="KW-1185">Reference proteome</keyword>
<reference evidence="3" key="1">
    <citation type="submission" date="2016-10" db="EMBL/GenBank/DDBJ databases">
        <authorList>
            <person name="Varghese N."/>
            <person name="Submissions S."/>
        </authorList>
    </citation>
    <scope>NUCLEOTIDE SEQUENCE [LARGE SCALE GENOMIC DNA]</scope>
    <source>
        <strain evidence="3">8N4</strain>
    </source>
</reference>
<organism evidence="2 3">
    <name type="scientific">Rosenbergiella nectarea</name>
    <dbReference type="NCBI Taxonomy" id="988801"/>
    <lineage>
        <taxon>Bacteria</taxon>
        <taxon>Pseudomonadati</taxon>
        <taxon>Pseudomonadota</taxon>
        <taxon>Gammaproteobacteria</taxon>
        <taxon>Enterobacterales</taxon>
        <taxon>Erwiniaceae</taxon>
        <taxon>Rosenbergiella</taxon>
    </lineage>
</organism>
<dbReference type="OrthoDB" id="6634695at2"/>
<protein>
    <submittedName>
        <fullName evidence="2">Uncharacterized protein</fullName>
    </submittedName>
</protein>